<evidence type="ECO:0000313" key="1">
    <source>
        <dbReference type="EMBL" id="RGK80103.1"/>
    </source>
</evidence>
<dbReference type="AlphaFoldDB" id="A0A3E4PJJ7"/>
<name>A0A3E4PJJ7_9FIRM</name>
<comment type="caution">
    <text evidence="1">The sequence shown here is derived from an EMBL/GenBank/DDBJ whole genome shotgun (WGS) entry which is preliminary data.</text>
</comment>
<dbReference type="EMBL" id="QSRA01000023">
    <property type="protein sequence ID" value="RGK80103.1"/>
    <property type="molecule type" value="Genomic_DNA"/>
</dbReference>
<reference evidence="1 2" key="1">
    <citation type="submission" date="2018-08" db="EMBL/GenBank/DDBJ databases">
        <title>A genome reference for cultivated species of the human gut microbiota.</title>
        <authorList>
            <person name="Zou Y."/>
            <person name="Xue W."/>
            <person name="Luo G."/>
        </authorList>
    </citation>
    <scope>NUCLEOTIDE SEQUENCE [LARGE SCALE GENOMIC DNA]</scope>
    <source>
        <strain evidence="1 2">TF09-3</strain>
    </source>
</reference>
<evidence type="ECO:0000313" key="2">
    <source>
        <dbReference type="Proteomes" id="UP000261324"/>
    </source>
</evidence>
<gene>
    <name evidence="1" type="ORF">DXC93_13885</name>
</gene>
<organism evidence="1 2">
    <name type="scientific">Dorea formicigenerans</name>
    <dbReference type="NCBI Taxonomy" id="39486"/>
    <lineage>
        <taxon>Bacteria</taxon>
        <taxon>Bacillati</taxon>
        <taxon>Bacillota</taxon>
        <taxon>Clostridia</taxon>
        <taxon>Lachnospirales</taxon>
        <taxon>Lachnospiraceae</taxon>
        <taxon>Dorea</taxon>
    </lineage>
</organism>
<accession>A0A3E4PJJ7</accession>
<sequence>MCYSSLIQVLAGTDMLACMGQQEPVRRERHFMSKSSSEATEKPGTGILRMARVNSNLYVNRENIWKTCNLRANFIY</sequence>
<proteinExistence type="predicted"/>
<protein>
    <submittedName>
        <fullName evidence="1">Uncharacterized protein</fullName>
    </submittedName>
</protein>
<dbReference type="Proteomes" id="UP000261324">
    <property type="component" value="Unassembled WGS sequence"/>
</dbReference>